<accession>A0AA40A5L3</accession>
<proteinExistence type="predicted"/>
<dbReference type="FunFam" id="3.40.720.10:FF:000064">
    <property type="entry name" value="Probable acid phosphatase Pho610"/>
    <property type="match status" value="1"/>
</dbReference>
<evidence type="ECO:0000313" key="5">
    <source>
        <dbReference type="EMBL" id="KAK0709645.1"/>
    </source>
</evidence>
<feature type="signal peptide" evidence="4">
    <location>
        <begin position="1"/>
        <end position="17"/>
    </location>
</feature>
<comment type="caution">
    <text evidence="5">The sequence shown here is derived from an EMBL/GenBank/DDBJ whole genome shotgun (WGS) entry which is preliminary data.</text>
</comment>
<keyword evidence="3" id="KW-1133">Transmembrane helix</keyword>
<organism evidence="5 6">
    <name type="scientific">Lasiosphaeria miniovina</name>
    <dbReference type="NCBI Taxonomy" id="1954250"/>
    <lineage>
        <taxon>Eukaryota</taxon>
        <taxon>Fungi</taxon>
        <taxon>Dikarya</taxon>
        <taxon>Ascomycota</taxon>
        <taxon>Pezizomycotina</taxon>
        <taxon>Sordariomycetes</taxon>
        <taxon>Sordariomycetidae</taxon>
        <taxon>Sordariales</taxon>
        <taxon>Lasiosphaeriaceae</taxon>
        <taxon>Lasiosphaeria</taxon>
    </lineage>
</organism>
<keyword evidence="1" id="KW-0378">Hydrolase</keyword>
<reference evidence="5" key="1">
    <citation type="submission" date="2023-06" db="EMBL/GenBank/DDBJ databases">
        <title>Genome-scale phylogeny and comparative genomics of the fungal order Sordariales.</title>
        <authorList>
            <consortium name="Lawrence Berkeley National Laboratory"/>
            <person name="Hensen N."/>
            <person name="Bonometti L."/>
            <person name="Westerberg I."/>
            <person name="Brannstrom I.O."/>
            <person name="Guillou S."/>
            <person name="Cros-Aarteil S."/>
            <person name="Calhoun S."/>
            <person name="Haridas S."/>
            <person name="Kuo A."/>
            <person name="Mondo S."/>
            <person name="Pangilinan J."/>
            <person name="Riley R."/>
            <person name="LaButti K."/>
            <person name="Andreopoulos B."/>
            <person name="Lipzen A."/>
            <person name="Chen C."/>
            <person name="Yanf M."/>
            <person name="Daum C."/>
            <person name="Ng V."/>
            <person name="Clum A."/>
            <person name="Steindorff A."/>
            <person name="Ohm R."/>
            <person name="Martin F."/>
            <person name="Silar P."/>
            <person name="Natvig D."/>
            <person name="Lalanne C."/>
            <person name="Gautier V."/>
            <person name="Ament-velasquez S.L."/>
            <person name="Kruys A."/>
            <person name="Hutchinson M.I."/>
            <person name="Powell A.J."/>
            <person name="Barry K."/>
            <person name="Miller A.N."/>
            <person name="Grigoriev I.V."/>
            <person name="Debuchy R."/>
            <person name="Gladieux P."/>
            <person name="Thoren M.H."/>
            <person name="Johannesson H."/>
        </authorList>
    </citation>
    <scope>NUCLEOTIDE SEQUENCE</scope>
    <source>
        <strain evidence="5">SMH2392-1A</strain>
    </source>
</reference>
<dbReference type="AlphaFoldDB" id="A0AA40A5L3"/>
<dbReference type="EMBL" id="JAUIRO010000006">
    <property type="protein sequence ID" value="KAK0709645.1"/>
    <property type="molecule type" value="Genomic_DNA"/>
</dbReference>
<keyword evidence="4" id="KW-0732">Signal</keyword>
<gene>
    <name evidence="5" type="ORF">B0T26DRAFT_874673</name>
</gene>
<feature type="chain" id="PRO_5041255330" evidence="4">
    <location>
        <begin position="18"/>
        <end position="469"/>
    </location>
</feature>
<evidence type="ECO:0000256" key="3">
    <source>
        <dbReference type="SAM" id="Phobius"/>
    </source>
</evidence>
<dbReference type="InterPro" id="IPR017850">
    <property type="entry name" value="Alkaline_phosphatase_core_sf"/>
</dbReference>
<keyword evidence="3" id="KW-0812">Transmembrane</keyword>
<dbReference type="PANTHER" id="PTHR31956:SF8">
    <property type="entry name" value="ACID PHOSPHATASE PHOA (AFU_ORTHOLOGUE AFUA_1G03570)"/>
    <property type="match status" value="1"/>
</dbReference>
<protein>
    <submittedName>
        <fullName evidence="5">Phosphoesterase family-domain-containing protein</fullName>
    </submittedName>
</protein>
<evidence type="ECO:0000256" key="2">
    <source>
        <dbReference type="SAM" id="MobiDB-lite"/>
    </source>
</evidence>
<dbReference type="Proteomes" id="UP001172101">
    <property type="component" value="Unassembled WGS sequence"/>
</dbReference>
<evidence type="ECO:0000256" key="1">
    <source>
        <dbReference type="ARBA" id="ARBA00022801"/>
    </source>
</evidence>
<dbReference type="Pfam" id="PF04185">
    <property type="entry name" value="Phosphoesterase"/>
    <property type="match status" value="1"/>
</dbReference>
<feature type="region of interest" description="Disordered" evidence="2">
    <location>
        <begin position="415"/>
        <end position="442"/>
    </location>
</feature>
<dbReference type="Gene3D" id="3.40.720.10">
    <property type="entry name" value="Alkaline Phosphatase, subunit A"/>
    <property type="match status" value="1"/>
</dbReference>
<dbReference type="InterPro" id="IPR007312">
    <property type="entry name" value="Phosphoesterase"/>
</dbReference>
<dbReference type="GeneID" id="85331308"/>
<name>A0AA40A5L3_9PEZI</name>
<dbReference type="GO" id="GO:0009395">
    <property type="term" value="P:phospholipid catabolic process"/>
    <property type="evidence" value="ECO:0007669"/>
    <property type="project" value="TreeGrafter"/>
</dbReference>
<keyword evidence="6" id="KW-1185">Reference proteome</keyword>
<sequence length="469" mass="50468">MKVNTLFAALGAAHALAASGPQPPPSVATSRQPSKTILPALSEILAVQATARPASPTSDVKGVAFDRIVQIWLENIDFEDAENDPNMSWIGDHGLLLSNYFAVTHPSQPNYAAAVGGDHFGMDHDEFISIPANVSTVVDLLDTRGISWGEYMEDLPYAGYDGMNFSNQATLEDDYVRKHNPLMLYDSVAHNVTRTRQIKNFTGFADDLDARTIPQWSFVTPNMTNDAHDTNITFAASWTRGFLEPLLENPYFMENTLIIVSFDENWLWPKPNRVFTVLLGGAIDTSLHGAVDDMFYSHYSTISTVSVNWDLPSLGRWDCGANVLGPVAAKAGYRNTNISLDRLHFNASYPGPVADFQHTPGWWPAPNTRARCASGRGVLPAVAAVWGADQPGSYDYTNVYPYNGHAGVDVGGTPVAGSADAASDGGGPEMSESSRCHPAPVSAAGAARQDTAILAALLGVVMVVVALLL</sequence>
<evidence type="ECO:0000313" key="6">
    <source>
        <dbReference type="Proteomes" id="UP001172101"/>
    </source>
</evidence>
<feature type="transmembrane region" description="Helical" evidence="3">
    <location>
        <begin position="451"/>
        <end position="468"/>
    </location>
</feature>
<evidence type="ECO:0000256" key="4">
    <source>
        <dbReference type="SAM" id="SignalP"/>
    </source>
</evidence>
<keyword evidence="3" id="KW-0472">Membrane</keyword>
<dbReference type="PANTHER" id="PTHR31956">
    <property type="entry name" value="NON-SPECIFIC PHOSPHOLIPASE C4-RELATED"/>
    <property type="match status" value="1"/>
</dbReference>
<dbReference type="GO" id="GO:0016788">
    <property type="term" value="F:hydrolase activity, acting on ester bonds"/>
    <property type="evidence" value="ECO:0007669"/>
    <property type="project" value="InterPro"/>
</dbReference>
<dbReference type="RefSeq" id="XP_060292949.1">
    <property type="nucleotide sequence ID" value="XM_060448038.1"/>
</dbReference>